<sequence length="106" mass="10740">MVVAATEHRGHRHAADRLPALRAVVAAEPQDPPPGGVPWTDRTGADGAARILVSSGSEAEPKIIAYSHNALAVAPVVPLRRDGHARDQNASAAGVILSRGAGSSGG</sequence>
<organism evidence="2 3">
    <name type="scientific">Actinomadura namibiensis</name>
    <dbReference type="NCBI Taxonomy" id="182080"/>
    <lineage>
        <taxon>Bacteria</taxon>
        <taxon>Bacillati</taxon>
        <taxon>Actinomycetota</taxon>
        <taxon>Actinomycetes</taxon>
        <taxon>Streptosporangiales</taxon>
        <taxon>Thermomonosporaceae</taxon>
        <taxon>Actinomadura</taxon>
    </lineage>
</organism>
<evidence type="ECO:0000256" key="1">
    <source>
        <dbReference type="SAM" id="MobiDB-lite"/>
    </source>
</evidence>
<reference evidence="2 3" key="1">
    <citation type="submission" date="2020-08" db="EMBL/GenBank/DDBJ databases">
        <title>Genomic Encyclopedia of Type Strains, Phase IV (KMG-IV): sequencing the most valuable type-strain genomes for metagenomic binning, comparative biology and taxonomic classification.</title>
        <authorList>
            <person name="Goeker M."/>
        </authorList>
    </citation>
    <scope>NUCLEOTIDE SEQUENCE [LARGE SCALE GENOMIC DNA]</scope>
    <source>
        <strain evidence="2 3">DSM 44197</strain>
    </source>
</reference>
<dbReference type="GO" id="GO:0016874">
    <property type="term" value="F:ligase activity"/>
    <property type="evidence" value="ECO:0007669"/>
    <property type="project" value="UniProtKB-KW"/>
</dbReference>
<keyword evidence="3" id="KW-1185">Reference proteome</keyword>
<accession>A0A7W3LQY5</accession>
<evidence type="ECO:0000313" key="2">
    <source>
        <dbReference type="EMBL" id="MBA8952655.1"/>
    </source>
</evidence>
<dbReference type="EMBL" id="JACJIA010000005">
    <property type="protein sequence ID" value="MBA8952655.1"/>
    <property type="molecule type" value="Genomic_DNA"/>
</dbReference>
<dbReference type="Proteomes" id="UP000572680">
    <property type="component" value="Unassembled WGS sequence"/>
</dbReference>
<name>A0A7W3LQY5_ACTNM</name>
<feature type="region of interest" description="Disordered" evidence="1">
    <location>
        <begin position="85"/>
        <end position="106"/>
    </location>
</feature>
<protein>
    <submittedName>
        <fullName evidence="2">Acyl-coenzyme A synthetase/AMP-(Fatty) acid ligase</fullName>
    </submittedName>
</protein>
<comment type="caution">
    <text evidence="2">The sequence shown here is derived from an EMBL/GenBank/DDBJ whole genome shotgun (WGS) entry which is preliminary data.</text>
</comment>
<keyword evidence="2" id="KW-0436">Ligase</keyword>
<gene>
    <name evidence="2" type="ORF">HNR61_004301</name>
</gene>
<evidence type="ECO:0000313" key="3">
    <source>
        <dbReference type="Proteomes" id="UP000572680"/>
    </source>
</evidence>
<proteinExistence type="predicted"/>
<dbReference type="AlphaFoldDB" id="A0A7W3LQY5"/>
<dbReference type="SUPFAM" id="SSF56801">
    <property type="entry name" value="Acetyl-CoA synthetase-like"/>
    <property type="match status" value="1"/>
</dbReference>